<proteinExistence type="predicted"/>
<dbReference type="AlphaFoldDB" id="A0AAW5MNB3"/>
<protein>
    <submittedName>
        <fullName evidence="1">Uncharacterized protein</fullName>
    </submittedName>
</protein>
<name>A0AAW5MNB3_AERVE</name>
<comment type="caution">
    <text evidence="1">The sequence shown here is derived from an EMBL/GenBank/DDBJ whole genome shotgun (WGS) entry which is preliminary data.</text>
</comment>
<reference evidence="1" key="1">
    <citation type="submission" date="2022-08" db="EMBL/GenBank/DDBJ databases">
        <title>A global survey of hypervirulent Aeromonas hydrophila identified this emerging pathogen in farmed fish in the lower Mekong River basin.</title>
        <authorList>
            <person name="Xu T."/>
            <person name="Rasmussen-Ivey C.R."/>
            <person name="Moen F.S."/>
            <person name="Fernandez Bravo A."/>
            <person name="Lamy B."/>
            <person name="Beaz-Hidalgo R."/>
            <person name="Khan C.D."/>
            <person name="Castro Escarpulli G."/>
            <person name="Yasin I.S.M."/>
            <person name="Figueras M.J."/>
            <person name="Azzam Sayuti M."/>
            <person name="Karim M.M."/>
            <person name="Alam K.M."/>
            <person name="Le T.T.T."/>
            <person name="Thao N.H.P."/>
            <person name="Addo S."/>
            <person name="Duodu S."/>
            <person name="Ali S."/>
            <person name="Mey S."/>
            <person name="Somony T."/>
            <person name="Liles M.R."/>
        </authorList>
    </citation>
    <scope>NUCLEOTIDE SEQUENCE</scope>
    <source>
        <strain evidence="1">0.14</strain>
    </source>
</reference>
<accession>A0AAW5MNB3</accession>
<evidence type="ECO:0000313" key="1">
    <source>
        <dbReference type="EMBL" id="MCR4451016.1"/>
    </source>
</evidence>
<sequence length="136" mass="15732">MSQELALSHYSRQWLGQVVANAKITPTRSSQRWLLHLTPDSPHIRTVTLQVRWSGVQWQLLTISNAEDWHTMSQPRDEICIAPKRRCFWRCQAGPVPLTERPRVLASFLADLQRICTHRGYVLESDPIADKESEDD</sequence>
<dbReference type="Proteomes" id="UP001204061">
    <property type="component" value="Unassembled WGS sequence"/>
</dbReference>
<gene>
    <name evidence="1" type="ORF">NS965_21765</name>
</gene>
<organism evidence="1 2">
    <name type="scientific">Aeromonas veronii</name>
    <dbReference type="NCBI Taxonomy" id="654"/>
    <lineage>
        <taxon>Bacteria</taxon>
        <taxon>Pseudomonadati</taxon>
        <taxon>Pseudomonadota</taxon>
        <taxon>Gammaproteobacteria</taxon>
        <taxon>Aeromonadales</taxon>
        <taxon>Aeromonadaceae</taxon>
        <taxon>Aeromonas</taxon>
    </lineage>
</organism>
<dbReference type="EMBL" id="JANLFC010000098">
    <property type="protein sequence ID" value="MCR4451016.1"/>
    <property type="molecule type" value="Genomic_DNA"/>
</dbReference>
<dbReference type="RefSeq" id="WP_100654381.1">
    <property type="nucleotide sequence ID" value="NZ_CP047155.1"/>
</dbReference>
<evidence type="ECO:0000313" key="2">
    <source>
        <dbReference type="Proteomes" id="UP001204061"/>
    </source>
</evidence>